<comment type="subcellular location">
    <subcellularLocation>
        <location evidence="3">Cytoplasm</location>
    </subcellularLocation>
</comment>
<dbReference type="VEuPathDB" id="FungiDB:PADG_05649"/>
<reference evidence="4 5" key="1">
    <citation type="submission" date="2016-06" db="EMBL/GenBank/DDBJ databases">
        <authorList>
            <person name="Kjaerup R.B."/>
            <person name="Dalgaard T.S."/>
            <person name="Juul-Madsen H.R."/>
        </authorList>
    </citation>
    <scope>NUCLEOTIDE SEQUENCE [LARGE SCALE GENOMIC DNA]</scope>
    <source>
        <strain evidence="4 5">Pb300</strain>
    </source>
</reference>
<dbReference type="InterPro" id="IPR019407">
    <property type="entry name" value="CTU2"/>
</dbReference>
<accession>A0A1D2JMF1</accession>
<dbReference type="InterPro" id="IPR014729">
    <property type="entry name" value="Rossmann-like_a/b/a_fold"/>
</dbReference>
<dbReference type="SUPFAM" id="SSF52402">
    <property type="entry name" value="Adenine nucleotide alpha hydrolases-like"/>
    <property type="match status" value="1"/>
</dbReference>
<dbReference type="GO" id="GO:0002143">
    <property type="term" value="P:tRNA wobble position uridine thiolation"/>
    <property type="evidence" value="ECO:0007669"/>
    <property type="project" value="TreeGrafter"/>
</dbReference>
<keyword evidence="1 3" id="KW-0963">Cytoplasm</keyword>
<evidence type="ECO:0000256" key="1">
    <source>
        <dbReference type="ARBA" id="ARBA00022490"/>
    </source>
</evidence>
<comment type="similarity">
    <text evidence="3">Belongs to the CTU2/NCS2 family.</text>
</comment>
<dbReference type="AlphaFoldDB" id="A0A1D2JMF1"/>
<organism evidence="4 5">
    <name type="scientific">Paracoccidioides brasiliensis</name>
    <dbReference type="NCBI Taxonomy" id="121759"/>
    <lineage>
        <taxon>Eukaryota</taxon>
        <taxon>Fungi</taxon>
        <taxon>Dikarya</taxon>
        <taxon>Ascomycota</taxon>
        <taxon>Pezizomycotina</taxon>
        <taxon>Eurotiomycetes</taxon>
        <taxon>Eurotiomycetidae</taxon>
        <taxon>Onygenales</taxon>
        <taxon>Ajellomycetaceae</taxon>
        <taxon>Paracoccidioides</taxon>
    </lineage>
</organism>
<dbReference type="Gene3D" id="3.40.50.620">
    <property type="entry name" value="HUPs"/>
    <property type="match status" value="1"/>
</dbReference>
<protein>
    <recommendedName>
        <fullName evidence="3">Cytoplasmic tRNA 2-thiolation protein 2</fullName>
    </recommendedName>
</protein>
<evidence type="ECO:0000256" key="2">
    <source>
        <dbReference type="ARBA" id="ARBA00022694"/>
    </source>
</evidence>
<dbReference type="PANTHER" id="PTHR20882">
    <property type="entry name" value="CYTOPLASMIC TRNA 2-THIOLATION PROTEIN 2"/>
    <property type="match status" value="1"/>
</dbReference>
<dbReference type="EMBL" id="LZYO01000025">
    <property type="protein sequence ID" value="ODH42851.1"/>
    <property type="molecule type" value="Genomic_DNA"/>
</dbReference>
<dbReference type="HAMAP" id="MF_03054">
    <property type="entry name" value="CTU2"/>
    <property type="match status" value="1"/>
</dbReference>
<comment type="pathway">
    <text evidence="3">tRNA modification; 5-methoxycarbonylmethyl-2-thiouridine-tRNA biosynthesis.</text>
</comment>
<evidence type="ECO:0000256" key="3">
    <source>
        <dbReference type="HAMAP-Rule" id="MF_03054"/>
    </source>
</evidence>
<dbReference type="PANTHER" id="PTHR20882:SF14">
    <property type="entry name" value="CYTOPLASMIC TRNA 2-THIOLATION PROTEIN 2"/>
    <property type="match status" value="1"/>
</dbReference>
<evidence type="ECO:0000313" key="5">
    <source>
        <dbReference type="Proteomes" id="UP000242814"/>
    </source>
</evidence>
<sequence>MKGQSMDICMDCKVASVTQTVRKRELCQQCFILFIGSKVVKRMEKYRPQNAPKDRQRKLLLPLSFGVSSSSLLHILNLQLERQISNGIGRRAYDIHVLNVAVYGQPDSGRLDLFRETYPLHTYSQVPLHSIFQYDTAIKDVISEYGCPEFVGDPSMTDAELLNLFLSSPSSATSRTDIGAIIFTRLVVAFAKEHNCDGILWGDSDSRLASKALSNVAKGRGFSASCDVCDGMSPWGIQFNFPLRDLFKFELSTYASVALPKSLIVADPERLSMDNLTNKNMSIENLLAHYVETQGEKYPGIMANIVRTIDKLNVPPGDAGSKCILCSMPVDNSGEDPANPVGTECSQYVLKDHRELPITGTLCYGCARSRLDIASPKFAPS</sequence>
<comment type="function">
    <text evidence="3">Plays a central role in 2-thiolation of mcm(5)S(2)U at tRNA wobble positions of tRNA(Lys), tRNA(Glu) and tRNA(Gln). May act by forming a heterodimer with NCS6 that ligates sulfur from thiocarboxylated URM1 onto the uridine of tRNAs at wobble position. Prior mcm(5) tRNA modification by the elongator complex is required for 2-thiolation. May also be involved in protein urmylation.</text>
</comment>
<gene>
    <name evidence="3" type="primary">NCS2</name>
    <name evidence="3" type="synonym">CTU2</name>
    <name evidence="4" type="ORF">ACO22_01122</name>
</gene>
<dbReference type="OrthoDB" id="25129at2759"/>
<dbReference type="VEuPathDB" id="FungiDB:PABG_04987"/>
<name>A0A1D2JMF1_PARBR</name>
<dbReference type="GO" id="GO:0016779">
    <property type="term" value="F:nucleotidyltransferase activity"/>
    <property type="evidence" value="ECO:0007669"/>
    <property type="project" value="UniProtKB-UniRule"/>
</dbReference>
<comment type="caution">
    <text evidence="4">The sequence shown here is derived from an EMBL/GenBank/DDBJ whole genome shotgun (WGS) entry which is preliminary data.</text>
</comment>
<dbReference type="GO" id="GO:0005829">
    <property type="term" value="C:cytosol"/>
    <property type="evidence" value="ECO:0007669"/>
    <property type="project" value="TreeGrafter"/>
</dbReference>
<dbReference type="Proteomes" id="UP000242814">
    <property type="component" value="Unassembled WGS sequence"/>
</dbReference>
<dbReference type="Pfam" id="PF10288">
    <property type="entry name" value="CTU2"/>
    <property type="match status" value="1"/>
</dbReference>
<keyword evidence="2 3" id="KW-0819">tRNA processing</keyword>
<dbReference type="GO" id="GO:0032447">
    <property type="term" value="P:protein urmylation"/>
    <property type="evidence" value="ECO:0007669"/>
    <property type="project" value="UniProtKB-UniRule"/>
</dbReference>
<dbReference type="GO" id="GO:0000049">
    <property type="term" value="F:tRNA binding"/>
    <property type="evidence" value="ECO:0007669"/>
    <property type="project" value="InterPro"/>
</dbReference>
<proteinExistence type="inferred from homology"/>
<evidence type="ECO:0000313" key="4">
    <source>
        <dbReference type="EMBL" id="ODH42851.1"/>
    </source>
</evidence>
<dbReference type="UniPathway" id="UPA00988"/>
<dbReference type="GO" id="GO:0016783">
    <property type="term" value="F:sulfurtransferase activity"/>
    <property type="evidence" value="ECO:0007669"/>
    <property type="project" value="TreeGrafter"/>
</dbReference>